<proteinExistence type="inferred from homology"/>
<dbReference type="SUPFAM" id="SSF47807">
    <property type="entry name" value="5' to 3' exonuclease, C-terminal subdomain"/>
    <property type="match status" value="1"/>
</dbReference>
<evidence type="ECO:0000256" key="15">
    <source>
        <dbReference type="ARBA" id="ARBA00023242"/>
    </source>
</evidence>
<dbReference type="Ensembl" id="ENSLACT00000025630.1">
    <property type="protein sequence ID" value="ENSLACP00000022539.1"/>
    <property type="gene ID" value="ENSLACG00000017074.2"/>
</dbReference>
<dbReference type="EC" id="3.1.-.-" evidence="17"/>
<dbReference type="InterPro" id="IPR044752">
    <property type="entry name" value="PIN-like_EXO1"/>
</dbReference>
<keyword evidence="14 17" id="KW-0234">DNA repair</keyword>
<dbReference type="GO" id="GO:0006310">
    <property type="term" value="P:DNA recombination"/>
    <property type="evidence" value="ECO:0007669"/>
    <property type="project" value="TreeGrafter"/>
</dbReference>
<dbReference type="GO" id="GO:0046872">
    <property type="term" value="F:metal ion binding"/>
    <property type="evidence" value="ECO:0007669"/>
    <property type="project" value="UniProtKB-UniRule"/>
</dbReference>
<comment type="subcellular location">
    <subcellularLocation>
        <location evidence="1 17">Nucleus</location>
    </subcellularLocation>
</comment>
<dbReference type="PROSITE" id="PS00841">
    <property type="entry name" value="XPG_1"/>
    <property type="match status" value="1"/>
</dbReference>
<dbReference type="CDD" id="cd09857">
    <property type="entry name" value="PIN_EXO1"/>
    <property type="match status" value="1"/>
</dbReference>
<dbReference type="GeneTree" id="ENSGT00510000047676"/>
<evidence type="ECO:0000256" key="5">
    <source>
        <dbReference type="ARBA" id="ARBA00022723"/>
    </source>
</evidence>
<keyword evidence="9 17" id="KW-0378">Hydrolase</keyword>
<dbReference type="InterPro" id="IPR029060">
    <property type="entry name" value="PIN-like_dom_sf"/>
</dbReference>
<reference evidence="20" key="3">
    <citation type="submission" date="2025-09" db="UniProtKB">
        <authorList>
            <consortium name="Ensembl"/>
        </authorList>
    </citation>
    <scope>IDENTIFICATION</scope>
</reference>
<dbReference type="Gene3D" id="3.40.50.1010">
    <property type="entry name" value="5'-nuclease"/>
    <property type="match status" value="1"/>
</dbReference>
<dbReference type="GO" id="GO:0003677">
    <property type="term" value="F:DNA binding"/>
    <property type="evidence" value="ECO:0007669"/>
    <property type="project" value="UniProtKB-UniRule"/>
</dbReference>
<dbReference type="SMART" id="SM00484">
    <property type="entry name" value="XPGI"/>
    <property type="match status" value="1"/>
</dbReference>
<keyword evidence="5 17" id="KW-0479">Metal-binding</keyword>
<evidence type="ECO:0000256" key="14">
    <source>
        <dbReference type="ARBA" id="ARBA00023204"/>
    </source>
</evidence>
<reference evidence="20" key="2">
    <citation type="submission" date="2025-08" db="UniProtKB">
        <authorList>
            <consortium name="Ensembl"/>
        </authorList>
    </citation>
    <scope>IDENTIFICATION</scope>
</reference>
<evidence type="ECO:0000313" key="20">
    <source>
        <dbReference type="Ensembl" id="ENSLACP00000022539.1"/>
    </source>
</evidence>
<evidence type="ECO:0000259" key="19">
    <source>
        <dbReference type="SMART" id="SM00484"/>
    </source>
</evidence>
<comment type="cofactor">
    <cofactor evidence="17">
        <name>Mg(2+)</name>
        <dbReference type="ChEBI" id="CHEBI:18420"/>
    </cofactor>
    <text evidence="17">Binds 2 magnesium ions per subunit. They probably participate in the reaction catalyzed by the enzyme. May bind an additional third magnesium ion after substrate binding.</text>
</comment>
<evidence type="ECO:0000256" key="9">
    <source>
        <dbReference type="ARBA" id="ARBA00022801"/>
    </source>
</evidence>
<keyword evidence="13 17" id="KW-0238">DNA-binding</keyword>
<keyword evidence="21" id="KW-1185">Reference proteome</keyword>
<dbReference type="EMBL" id="AFYH01042722">
    <property type="status" value="NOT_ANNOTATED_CDS"/>
    <property type="molecule type" value="Genomic_DNA"/>
</dbReference>
<reference evidence="21" key="1">
    <citation type="submission" date="2011-08" db="EMBL/GenBank/DDBJ databases">
        <title>The draft genome of Latimeria chalumnae.</title>
        <authorList>
            <person name="Di Palma F."/>
            <person name="Alfoldi J."/>
            <person name="Johnson J."/>
            <person name="Berlin A."/>
            <person name="Gnerre S."/>
            <person name="Jaffe D."/>
            <person name="MacCallum I."/>
            <person name="Young S."/>
            <person name="Walker B.J."/>
            <person name="Lander E."/>
            <person name="Lindblad-Toh K."/>
        </authorList>
    </citation>
    <scope>NUCLEOTIDE SEQUENCE [LARGE SCALE GENOMIC DNA]</scope>
    <source>
        <strain evidence="21">Wild caught</strain>
    </source>
</reference>
<evidence type="ECO:0000256" key="13">
    <source>
        <dbReference type="ARBA" id="ARBA00023125"/>
    </source>
</evidence>
<dbReference type="InterPro" id="IPR036279">
    <property type="entry name" value="5-3_exonuclease_C_sf"/>
</dbReference>
<dbReference type="InterPro" id="IPR037315">
    <property type="entry name" value="EXO1_H3TH"/>
</dbReference>
<evidence type="ECO:0000256" key="10">
    <source>
        <dbReference type="ARBA" id="ARBA00022839"/>
    </source>
</evidence>
<feature type="region of interest" description="Disordered" evidence="18">
    <location>
        <begin position="495"/>
        <end position="524"/>
    </location>
</feature>
<keyword evidence="8 17" id="KW-0228">DNA excision</keyword>
<evidence type="ECO:0000313" key="21">
    <source>
        <dbReference type="Proteomes" id="UP000008672"/>
    </source>
</evidence>
<dbReference type="EMBL" id="AFYH01042726">
    <property type="status" value="NOT_ANNOTATED_CDS"/>
    <property type="molecule type" value="Genomic_DNA"/>
</dbReference>
<comment type="function">
    <text evidence="16">5'-&gt;3' double-stranded DNA exonuclease which may also contain a cryptic 3'-&gt;5' double-stranded DNA exonuclease activity. Also exhibits endonuclease activity against 5'-overhanging flap structures similar to those generated by displacement synthesis when DNA polymerase encounters the 5'-end of a downstream Okazaki fragment. Required for DNA mismatch repair (MMR).</text>
</comment>
<dbReference type="PANTHER" id="PTHR11081">
    <property type="entry name" value="FLAP ENDONUCLEASE FAMILY MEMBER"/>
    <property type="match status" value="1"/>
</dbReference>
<evidence type="ECO:0000256" key="4">
    <source>
        <dbReference type="ARBA" id="ARBA00022722"/>
    </source>
</evidence>
<dbReference type="SUPFAM" id="SSF88723">
    <property type="entry name" value="PIN domain-like"/>
    <property type="match status" value="1"/>
</dbReference>
<dbReference type="GO" id="GO:0006298">
    <property type="term" value="P:mismatch repair"/>
    <property type="evidence" value="ECO:0007669"/>
    <property type="project" value="TreeGrafter"/>
</dbReference>
<protein>
    <recommendedName>
        <fullName evidence="3 17">Exonuclease 1</fullName>
        <ecNumber evidence="17">3.1.-.-</ecNumber>
    </recommendedName>
</protein>
<feature type="domain" description="XPG-I" evidence="19">
    <location>
        <begin position="79"/>
        <end position="149"/>
    </location>
</feature>
<keyword evidence="7 17" id="KW-0227">DNA damage</keyword>
<evidence type="ECO:0000256" key="11">
    <source>
        <dbReference type="ARBA" id="ARBA00022842"/>
    </source>
</evidence>
<comment type="function">
    <text evidence="17">5'-&gt;3' double-stranded DNA exonuclease which may also possess a cryptic 3'-&gt;5' double-stranded DNA exonuclease activity. Functions in DNA mismatch repair.</text>
</comment>
<keyword evidence="6" id="KW-0255">Endonuclease</keyword>
<name>M3XII3_LATCH</name>
<dbReference type="GO" id="GO:0035312">
    <property type="term" value="F:5'-3' DNA exonuclease activity"/>
    <property type="evidence" value="ECO:0007669"/>
    <property type="project" value="UniProtKB-UniRule"/>
</dbReference>
<evidence type="ECO:0000256" key="17">
    <source>
        <dbReference type="RuleBase" id="RU910737"/>
    </source>
</evidence>
<evidence type="ECO:0000256" key="8">
    <source>
        <dbReference type="ARBA" id="ARBA00022769"/>
    </source>
</evidence>
<dbReference type="PANTHER" id="PTHR11081:SF8">
    <property type="entry name" value="EXONUCLEASE 1"/>
    <property type="match status" value="1"/>
</dbReference>
<gene>
    <name evidence="20" type="primary">EXO1</name>
</gene>
<keyword evidence="4 17" id="KW-0540">Nuclease</keyword>
<dbReference type="PRINTS" id="PR00853">
    <property type="entry name" value="XPGRADSUPER"/>
</dbReference>
<dbReference type="InterPro" id="IPR006084">
    <property type="entry name" value="XPG/Rad2"/>
</dbReference>
<feature type="region of interest" description="Disordered" evidence="18">
    <location>
        <begin position="658"/>
        <end position="712"/>
    </location>
</feature>
<dbReference type="FunFam" id="3.40.50.1010:FF:000096">
    <property type="entry name" value="Exonuclease 1"/>
    <property type="match status" value="1"/>
</dbReference>
<dbReference type="GO" id="GO:0017108">
    <property type="term" value="F:5'-flap endonuclease activity"/>
    <property type="evidence" value="ECO:0007669"/>
    <property type="project" value="TreeGrafter"/>
</dbReference>
<keyword evidence="11 17" id="KW-0460">Magnesium</keyword>
<evidence type="ECO:0000256" key="16">
    <source>
        <dbReference type="ARBA" id="ARBA00055562"/>
    </source>
</evidence>
<evidence type="ECO:0000256" key="6">
    <source>
        <dbReference type="ARBA" id="ARBA00022759"/>
    </source>
</evidence>
<organism evidence="20 21">
    <name type="scientific">Latimeria chalumnae</name>
    <name type="common">Coelacanth</name>
    <dbReference type="NCBI Taxonomy" id="7897"/>
    <lineage>
        <taxon>Eukaryota</taxon>
        <taxon>Metazoa</taxon>
        <taxon>Chordata</taxon>
        <taxon>Craniata</taxon>
        <taxon>Vertebrata</taxon>
        <taxon>Euteleostomi</taxon>
        <taxon>Coelacanthiformes</taxon>
        <taxon>Coelacanthidae</taxon>
        <taxon>Latimeria</taxon>
    </lineage>
</organism>
<comment type="similarity">
    <text evidence="2 17">Belongs to the XPG/RAD2 endonuclease family. EXO1 subfamily.</text>
</comment>
<dbReference type="SMART" id="SM00279">
    <property type="entry name" value="HhH2"/>
    <property type="match status" value="1"/>
</dbReference>
<evidence type="ECO:0000256" key="7">
    <source>
        <dbReference type="ARBA" id="ARBA00022763"/>
    </source>
</evidence>
<dbReference type="PROSITE" id="PS00842">
    <property type="entry name" value="XPG_2"/>
    <property type="match status" value="1"/>
</dbReference>
<feature type="region of interest" description="Disordered" evidence="18">
    <location>
        <begin position="389"/>
        <end position="420"/>
    </location>
</feature>
<dbReference type="InterPro" id="IPR006086">
    <property type="entry name" value="XPG-I_dom"/>
</dbReference>
<keyword evidence="10 17" id="KW-0269">Exonuclease</keyword>
<evidence type="ECO:0000256" key="2">
    <source>
        <dbReference type="ARBA" id="ARBA00010563"/>
    </source>
</evidence>
<dbReference type="Gene3D" id="1.10.150.20">
    <property type="entry name" value="5' to 3' exonuclease, C-terminal subdomain"/>
    <property type="match status" value="1"/>
</dbReference>
<dbReference type="InterPro" id="IPR008918">
    <property type="entry name" value="HhH2"/>
</dbReference>
<dbReference type="EMBL" id="AFYH01042727">
    <property type="status" value="NOT_ANNOTATED_CDS"/>
    <property type="molecule type" value="Genomic_DNA"/>
</dbReference>
<dbReference type="EMBL" id="AFYH01042725">
    <property type="status" value="NOT_ANNOTATED_CDS"/>
    <property type="molecule type" value="Genomic_DNA"/>
</dbReference>
<dbReference type="Proteomes" id="UP000008672">
    <property type="component" value="Unassembled WGS sequence"/>
</dbReference>
<accession>M3XII3</accession>
<dbReference type="GO" id="GO:0005634">
    <property type="term" value="C:nucleus"/>
    <property type="evidence" value="ECO:0007669"/>
    <property type="project" value="UniProtKB-SubCell"/>
</dbReference>
<dbReference type="EMBL" id="AFYH01042724">
    <property type="status" value="NOT_ANNOTATED_CDS"/>
    <property type="molecule type" value="Genomic_DNA"/>
</dbReference>
<dbReference type="InterPro" id="IPR019974">
    <property type="entry name" value="XPG_CS"/>
</dbReference>
<dbReference type="AlphaFoldDB" id="M3XII3"/>
<evidence type="ECO:0000256" key="18">
    <source>
        <dbReference type="SAM" id="MobiDB-lite"/>
    </source>
</evidence>
<dbReference type="CDD" id="cd09908">
    <property type="entry name" value="H3TH_EXO1"/>
    <property type="match status" value="1"/>
</dbReference>
<dbReference type="Pfam" id="PF00867">
    <property type="entry name" value="XPG_I"/>
    <property type="match status" value="1"/>
</dbReference>
<dbReference type="FunFam" id="1.10.150.20:FF:000011">
    <property type="entry name" value="exonuclease 1"/>
    <property type="match status" value="1"/>
</dbReference>
<evidence type="ECO:0000256" key="12">
    <source>
        <dbReference type="ARBA" id="ARBA00022881"/>
    </source>
</evidence>
<feature type="compositionally biased region" description="Low complexity" evidence="18">
    <location>
        <begin position="391"/>
        <end position="413"/>
    </location>
</feature>
<keyword evidence="12 17" id="KW-0267">Excision nuclease</keyword>
<keyword evidence="15 17" id="KW-0539">Nucleus</keyword>
<dbReference type="EMBL" id="AFYH01042723">
    <property type="status" value="NOT_ANNOTATED_CDS"/>
    <property type="molecule type" value="Genomic_DNA"/>
</dbReference>
<feature type="region of interest" description="Disordered" evidence="18">
    <location>
        <begin position="620"/>
        <end position="644"/>
    </location>
</feature>
<evidence type="ECO:0000256" key="3">
    <source>
        <dbReference type="ARBA" id="ARBA00020324"/>
    </source>
</evidence>
<evidence type="ECO:0000256" key="1">
    <source>
        <dbReference type="ARBA" id="ARBA00004123"/>
    </source>
</evidence>
<sequence length="757" mass="83558">MKFVDMLLANGVKPILVFDGCTLPSKMKVEKARKERRQLNLQKGKQLLREGKVAEARDCFSRCVNITSAMAHNLIKIARIHGVDCIVAPYEADAQLAFLNKKGIAQAIITEDSDLLAFGCKKVILKMDKYGNGLEIDQAQLGKCKQLGNVFTEEKFRYMCILSGCDYLPSIHGIGLGRACKLLRITNNPDIIKVIKKIGQYLKTNINVPDEYIEGFIRANNTFLYQLVFDPLQRKLVPLNPYAEDIDSKSLDYAGHHMGDKAALQIALGNTDINTMESVDDYNPDISQPAQARSRGWNERDLNSQNKTKVHSIWSKDYKARGAINSVTEPVNPSEKPCTRGVEKVISTKGLRLPNKGLIAKRPREEDISEVDLLSQYFFSSMKKAKEVNTEEPFSQNSSSSSSPEGSALPAPADGQSQPRVRNKFSVLLQKRNEDDGAIFVPGTRSRFFCNSQELSDSMVNQEVEKGTDSKVVQSPNEALRTASETKELFSTIDSETEEQNSLPLEMGQPNELGAEPPSQAKQGSGCFSWSGGLGVKLANPSLSSGLSSLQQFQRKKSDLSWYKRKSDASVVLSEKDDQNILNEECTSMEAECSVGSQRGFSLSQGSLCTGVDSLNFSQSSKEDAESHEANGSQRSTDEQRSGDVSFSSLVLSEIKTGTPKSQFPGLHKTNSGVLRRNTKVKASGPVRVSGLSKKSAGVSKKAPPNDENKPGVQVKINEMWKNFGFKKDSERIQPFKNSEAMFLVKDNIQVLDPQMD</sequence>